<dbReference type="RefSeq" id="WP_090066971.1">
    <property type="nucleotide sequence ID" value="NZ_FOFT01000007.1"/>
</dbReference>
<reference evidence="2" key="1">
    <citation type="submission" date="2016-10" db="EMBL/GenBank/DDBJ databases">
        <authorList>
            <person name="Varghese N."/>
            <person name="Submissions S."/>
        </authorList>
    </citation>
    <scope>NUCLEOTIDE SEQUENCE [LARGE SCALE GENOMIC DNA]</scope>
    <source>
        <strain evidence="2">CGMCC 4.578</strain>
    </source>
</reference>
<dbReference type="InterPro" id="IPR027417">
    <property type="entry name" value="P-loop_NTPase"/>
</dbReference>
<accession>A0A1H9STZ5</accession>
<dbReference type="Pfam" id="PF13424">
    <property type="entry name" value="TPR_12"/>
    <property type="match status" value="1"/>
</dbReference>
<dbReference type="Gene3D" id="1.25.40.10">
    <property type="entry name" value="Tetratricopeptide repeat domain"/>
    <property type="match status" value="2"/>
</dbReference>
<gene>
    <name evidence="1" type="ORF">SAMN05216195_107223</name>
</gene>
<dbReference type="SUPFAM" id="SSF48452">
    <property type="entry name" value="TPR-like"/>
    <property type="match status" value="2"/>
</dbReference>
<dbReference type="PANTHER" id="PTHR46082:SF6">
    <property type="entry name" value="AAA+ ATPASE DOMAIN-CONTAINING PROTEIN-RELATED"/>
    <property type="match status" value="1"/>
</dbReference>
<dbReference type="Gene3D" id="3.40.50.300">
    <property type="entry name" value="P-loop containing nucleotide triphosphate hydrolases"/>
    <property type="match status" value="1"/>
</dbReference>
<protein>
    <submittedName>
        <fullName evidence="1">Tetratricopeptide repeat-containing protein</fullName>
    </submittedName>
</protein>
<sequence>MPDEPLTQSVENTVHGDVHGMVLQVGAVTGDFHHHQHPGPARAALPLRCGLVPPRAAAFQQRPVDLDAPVTVLSGLPGVGKSQLAADHAERQWVAGEVDLLVWVTATSREAIVSGYADAAAKVLGVDDPDPERGARTFLEWLAGTHEPWLVVLDDLRTPGDLDGLWPPSGGQVVVTTPRRDAVLRGHQRRLVSVEAFTEDEGIAYLRTALADQPALLDDDGLVRDLGGLPVALAQAAANMLDNHLSCAEYRALLPERLDPSAATWSLAVEQADRLARTGVVRPLLDVASVLDANGIPVAVFTTRAVLDFLGVDEAGARDGLGCLHRLSLVTFSEGALSREVRVHSLVQRATRAAWSDERAGVVVKAAADALEQAWPEVVTDPLLGQVLRANAQALANAGGVHLWRPEGHFVLFLAGRSLGAAGYHADAVRYFDDLQATAAGYLGPDHLDTLMCRFNAAGWRGNGGDAAAAAEGFRALSADFTRLFGPDHVETLRVRNNHAHWLGVSGDRAGAVTAFRDLFLDQMRVLGPDHSITLTTRHNLAFAQAKTGDHDRAVETFEALLRDLERVKGPDDPGALEARYGLAAVLGDAGAVDDAADELEDLLEDQIRVLGADHPRTLWTRWSLAQWRALTGDPDGAVVEFQELVEDQIRVLGEHHPDVRATREKLEHWRGVSEPGESGRPSPG</sequence>
<dbReference type="SUPFAM" id="SSF52540">
    <property type="entry name" value="P-loop containing nucleoside triphosphate hydrolases"/>
    <property type="match status" value="1"/>
</dbReference>
<evidence type="ECO:0000313" key="1">
    <source>
        <dbReference type="EMBL" id="SER88381.1"/>
    </source>
</evidence>
<dbReference type="InterPro" id="IPR011990">
    <property type="entry name" value="TPR-like_helical_dom_sf"/>
</dbReference>
<dbReference type="InterPro" id="IPR053137">
    <property type="entry name" value="NLR-like"/>
</dbReference>
<dbReference type="AlphaFoldDB" id="A0A1H9STZ5"/>
<dbReference type="EMBL" id="FOFT01000007">
    <property type="protein sequence ID" value="SER88381.1"/>
    <property type="molecule type" value="Genomic_DNA"/>
</dbReference>
<proteinExistence type="predicted"/>
<evidence type="ECO:0000313" key="2">
    <source>
        <dbReference type="Proteomes" id="UP000199028"/>
    </source>
</evidence>
<dbReference type="PANTHER" id="PTHR46082">
    <property type="entry name" value="ATP/GTP-BINDING PROTEIN-RELATED"/>
    <property type="match status" value="1"/>
</dbReference>
<dbReference type="Proteomes" id="UP000199028">
    <property type="component" value="Unassembled WGS sequence"/>
</dbReference>
<dbReference type="OrthoDB" id="3885120at2"/>
<name>A0A1H9STZ5_9PSEU</name>
<keyword evidence="2" id="KW-1185">Reference proteome</keyword>
<organism evidence="1 2">
    <name type="scientific">Lentzea flaviverrucosa</name>
    <dbReference type="NCBI Taxonomy" id="200379"/>
    <lineage>
        <taxon>Bacteria</taxon>
        <taxon>Bacillati</taxon>
        <taxon>Actinomycetota</taxon>
        <taxon>Actinomycetes</taxon>
        <taxon>Pseudonocardiales</taxon>
        <taxon>Pseudonocardiaceae</taxon>
        <taxon>Lentzea</taxon>
    </lineage>
</organism>